<organism evidence="7 8">
    <name type="scientific">Canariomyces notabilis</name>
    <dbReference type="NCBI Taxonomy" id="2074819"/>
    <lineage>
        <taxon>Eukaryota</taxon>
        <taxon>Fungi</taxon>
        <taxon>Dikarya</taxon>
        <taxon>Ascomycota</taxon>
        <taxon>Pezizomycotina</taxon>
        <taxon>Sordariomycetes</taxon>
        <taxon>Sordariomycetidae</taxon>
        <taxon>Sordariales</taxon>
        <taxon>Chaetomiaceae</taxon>
        <taxon>Canariomyces</taxon>
    </lineage>
</organism>
<comment type="similarity">
    <text evidence="1 4">Belongs to the eukaryotic ribosomal protein eL13 family.</text>
</comment>
<dbReference type="PROSITE" id="PS50234">
    <property type="entry name" value="VWFA"/>
    <property type="match status" value="1"/>
</dbReference>
<evidence type="ECO:0000256" key="2">
    <source>
        <dbReference type="ARBA" id="ARBA00022980"/>
    </source>
</evidence>
<gene>
    <name evidence="7" type="ORF">N656DRAFT_799628</name>
</gene>
<feature type="region of interest" description="Disordered" evidence="5">
    <location>
        <begin position="864"/>
        <end position="893"/>
    </location>
</feature>
<dbReference type="SMART" id="SM00327">
    <property type="entry name" value="VWA"/>
    <property type="match status" value="1"/>
</dbReference>
<dbReference type="InterPro" id="IPR018256">
    <property type="entry name" value="Ribosomal_eL13_CS"/>
</dbReference>
<evidence type="ECO:0000313" key="8">
    <source>
        <dbReference type="Proteomes" id="UP001302812"/>
    </source>
</evidence>
<dbReference type="HAMAP" id="MF_00499">
    <property type="entry name" value="Ribosomal_eL13"/>
    <property type="match status" value="1"/>
</dbReference>
<dbReference type="InterPro" id="IPR036465">
    <property type="entry name" value="vWFA_dom_sf"/>
</dbReference>
<feature type="region of interest" description="Disordered" evidence="5">
    <location>
        <begin position="1"/>
        <end position="20"/>
    </location>
</feature>
<evidence type="ECO:0000313" key="7">
    <source>
        <dbReference type="EMBL" id="KAK4110905.1"/>
    </source>
</evidence>
<dbReference type="Proteomes" id="UP001302812">
    <property type="component" value="Unassembled WGS sequence"/>
</dbReference>
<feature type="domain" description="VWFA" evidence="6">
    <location>
        <begin position="64"/>
        <end position="256"/>
    </location>
</feature>
<dbReference type="PANTHER" id="PTHR11722">
    <property type="entry name" value="60S RIBOSOMAL PROTEIN L13"/>
    <property type="match status" value="1"/>
</dbReference>
<dbReference type="AlphaFoldDB" id="A0AAN6TA79"/>
<dbReference type="GO" id="GO:0022625">
    <property type="term" value="C:cytosolic large ribosomal subunit"/>
    <property type="evidence" value="ECO:0007669"/>
    <property type="project" value="TreeGrafter"/>
</dbReference>
<feature type="compositionally biased region" description="Polar residues" evidence="5">
    <location>
        <begin position="878"/>
        <end position="889"/>
    </location>
</feature>
<dbReference type="EMBL" id="MU853348">
    <property type="protein sequence ID" value="KAK4110905.1"/>
    <property type="molecule type" value="Genomic_DNA"/>
</dbReference>
<comment type="caution">
    <text evidence="7">The sequence shown here is derived from an EMBL/GenBank/DDBJ whole genome shotgun (WGS) entry which is preliminary data.</text>
</comment>
<dbReference type="GO" id="GO:0003735">
    <property type="term" value="F:structural constituent of ribosome"/>
    <property type="evidence" value="ECO:0007669"/>
    <property type="project" value="InterPro"/>
</dbReference>
<dbReference type="SUPFAM" id="SSF53300">
    <property type="entry name" value="vWA-like"/>
    <property type="match status" value="1"/>
</dbReference>
<dbReference type="GO" id="GO:0003723">
    <property type="term" value="F:RNA binding"/>
    <property type="evidence" value="ECO:0007669"/>
    <property type="project" value="TreeGrafter"/>
</dbReference>
<dbReference type="PROSITE" id="PS01104">
    <property type="entry name" value="RIBOSOMAL_L13E"/>
    <property type="match status" value="1"/>
</dbReference>
<dbReference type="PANTHER" id="PTHR11722:SF0">
    <property type="entry name" value="LARGE RIBOSOMAL SUBUNIT PROTEIN EL13"/>
    <property type="match status" value="1"/>
</dbReference>
<dbReference type="Pfam" id="PF14624">
    <property type="entry name" value="Vwaint"/>
    <property type="match status" value="1"/>
</dbReference>
<dbReference type="InterPro" id="IPR039510">
    <property type="entry name" value="Vint_dom"/>
</dbReference>
<sequence length="950" mass="102780">MVLLKFSSDVGSDDGGDVSSKKQNKALLTPLIQLHPLPSEDGLLIKIQPPKEPKDHQLGHVPCDIVLCIDVSGSMGASAPVPELAGEAQEDFGLSVLDLVKHAARTIVETLDSRDRLGIVTFASGSKVLQPLIPMTTFNKAMTLMRIDEMRPLTATNLWHGIRDGLGLFGEAEAGSDGRVPALLVLTDGAPNFCCPHQGYIPMLRTMESLPATIHTFGFGYSLRSGLLKSIAAVSGGNYSFIPDAGMIGTAFIHAVANLQSTFANKATLRLTYPSFLDLEETTGDSVEKQAPVKLGGDVPQTLSQLTILLGNLQYGQSRDIYLRYGGTGKASLKLEAGARPEPIVTAILEYQHFTPTIHSAVTHQNILGSHPPLDPAEIAYHVSRSALISFLSSLFPLKPNGEHDTFHPLPPDLLIRVQLKSLARSLPAFNAKFLSCHEGCRSLFYDLCGSTIPFTAVTTATPNPEEWTGQIALGLTNGTYYTRWGRHYLPSLAGAHARQVCNSFKDAGPRIYGADSPLFIACRDRLDRAFDALPAPTPSLLPGAQGAHDDFVLRDACRHRRPGGVIGLVGIGHSSIGRQLSMKYYNDPNGACFAGCAMVALAGGIMNGKEKGSLVRVGRLRRGMSVLTPRGPRRVVTVLRTAVRRAGICLVGGSGAGSSAKGGVNAGLWVTPWHPVFIDGAWRFPADVAKRSARYTGSVYSVLLERDDDAEAHAILVDGMWAVTLGHGLVDGGEGEDAIKHNQQIPNNHFRKDWQRRVRCHFDQPGKKVTRRLARRAKAAAVAPRPVDKLRPIVRCPTIKYNRRTRLGRGFSLAELKAAGIPKLLAPTIGIAVDPRRQNLSEESLAINVQRLKEYKARLIVFPRKSNKPKKGDTPKDQQTAETTQSIRATFGVEQPVAPGFSEISKSDMPKGVEGGAYKALRKARSDARLVGVREKRAKDKAEAETAKK</sequence>
<dbReference type="Pfam" id="PF14623">
    <property type="entry name" value="Vint"/>
    <property type="match status" value="1"/>
</dbReference>
<reference evidence="7" key="2">
    <citation type="submission" date="2023-05" db="EMBL/GenBank/DDBJ databases">
        <authorList>
            <consortium name="Lawrence Berkeley National Laboratory"/>
            <person name="Steindorff A."/>
            <person name="Hensen N."/>
            <person name="Bonometti L."/>
            <person name="Westerberg I."/>
            <person name="Brannstrom I.O."/>
            <person name="Guillou S."/>
            <person name="Cros-Aarteil S."/>
            <person name="Calhoun S."/>
            <person name="Haridas S."/>
            <person name="Kuo A."/>
            <person name="Mondo S."/>
            <person name="Pangilinan J."/>
            <person name="Riley R."/>
            <person name="Labutti K."/>
            <person name="Andreopoulos B."/>
            <person name="Lipzen A."/>
            <person name="Chen C."/>
            <person name="Yanf M."/>
            <person name="Daum C."/>
            <person name="Ng V."/>
            <person name="Clum A."/>
            <person name="Ohm R."/>
            <person name="Martin F."/>
            <person name="Silar P."/>
            <person name="Natvig D."/>
            <person name="Lalanne C."/>
            <person name="Gautier V."/>
            <person name="Ament-Velasquez S.L."/>
            <person name="Kruys A."/>
            <person name="Hutchinson M.I."/>
            <person name="Powell A.J."/>
            <person name="Barry K."/>
            <person name="Miller A.N."/>
            <person name="Grigoriev I.V."/>
            <person name="Debuchy R."/>
            <person name="Gladieux P."/>
            <person name="Thoren M.H."/>
            <person name="Johannesson H."/>
        </authorList>
    </citation>
    <scope>NUCLEOTIDE SEQUENCE</scope>
    <source>
        <strain evidence="7">CBS 508.74</strain>
    </source>
</reference>
<dbReference type="Pfam" id="PF00092">
    <property type="entry name" value="VWA"/>
    <property type="match status" value="1"/>
</dbReference>
<protein>
    <recommendedName>
        <fullName evidence="4">60S ribosomal protein L13</fullName>
    </recommendedName>
</protein>
<evidence type="ECO:0000256" key="4">
    <source>
        <dbReference type="RuleBase" id="RU000572"/>
    </source>
</evidence>
<keyword evidence="3 4" id="KW-0687">Ribonucleoprotein</keyword>
<dbReference type="GeneID" id="89942017"/>
<keyword evidence="8" id="KW-1185">Reference proteome</keyword>
<dbReference type="InterPro" id="IPR001380">
    <property type="entry name" value="Ribosomal_eL13"/>
</dbReference>
<dbReference type="Gene3D" id="3.40.50.410">
    <property type="entry name" value="von Willebrand factor, type A domain"/>
    <property type="match status" value="1"/>
</dbReference>
<feature type="region of interest" description="Disordered" evidence="5">
    <location>
        <begin position="930"/>
        <end position="950"/>
    </location>
</feature>
<evidence type="ECO:0000256" key="5">
    <source>
        <dbReference type="SAM" id="MobiDB-lite"/>
    </source>
</evidence>
<name>A0AAN6TA79_9PEZI</name>
<dbReference type="GO" id="GO:0006412">
    <property type="term" value="P:translation"/>
    <property type="evidence" value="ECO:0007669"/>
    <property type="project" value="InterPro"/>
</dbReference>
<accession>A0AAN6TA79</accession>
<dbReference type="Gene3D" id="1.20.5.110">
    <property type="match status" value="1"/>
</dbReference>
<reference evidence="7" key="1">
    <citation type="journal article" date="2023" name="Mol. Phylogenet. Evol.">
        <title>Genome-scale phylogeny and comparative genomics of the fungal order Sordariales.</title>
        <authorList>
            <person name="Hensen N."/>
            <person name="Bonometti L."/>
            <person name="Westerberg I."/>
            <person name="Brannstrom I.O."/>
            <person name="Guillou S."/>
            <person name="Cros-Aarteil S."/>
            <person name="Calhoun S."/>
            <person name="Haridas S."/>
            <person name="Kuo A."/>
            <person name="Mondo S."/>
            <person name="Pangilinan J."/>
            <person name="Riley R."/>
            <person name="LaButti K."/>
            <person name="Andreopoulos B."/>
            <person name="Lipzen A."/>
            <person name="Chen C."/>
            <person name="Yan M."/>
            <person name="Daum C."/>
            <person name="Ng V."/>
            <person name="Clum A."/>
            <person name="Steindorff A."/>
            <person name="Ohm R.A."/>
            <person name="Martin F."/>
            <person name="Silar P."/>
            <person name="Natvig D.O."/>
            <person name="Lalanne C."/>
            <person name="Gautier V."/>
            <person name="Ament-Velasquez S.L."/>
            <person name="Kruys A."/>
            <person name="Hutchinson M.I."/>
            <person name="Powell A.J."/>
            <person name="Barry K."/>
            <person name="Miller A.N."/>
            <person name="Grigoriev I.V."/>
            <person name="Debuchy R."/>
            <person name="Gladieux P."/>
            <person name="Hiltunen Thoren M."/>
            <person name="Johannesson H."/>
        </authorList>
    </citation>
    <scope>NUCLEOTIDE SEQUENCE</scope>
    <source>
        <strain evidence="7">CBS 508.74</strain>
    </source>
</reference>
<evidence type="ECO:0000259" key="6">
    <source>
        <dbReference type="PROSITE" id="PS50234"/>
    </source>
</evidence>
<proteinExistence type="inferred from homology"/>
<dbReference type="InterPro" id="IPR032838">
    <property type="entry name" value="Vwaint_dom"/>
</dbReference>
<dbReference type="RefSeq" id="XP_064668475.1">
    <property type="nucleotide sequence ID" value="XM_064817892.1"/>
</dbReference>
<evidence type="ECO:0000256" key="3">
    <source>
        <dbReference type="ARBA" id="ARBA00023274"/>
    </source>
</evidence>
<evidence type="ECO:0000256" key="1">
    <source>
        <dbReference type="ARBA" id="ARBA00005640"/>
    </source>
</evidence>
<keyword evidence="2 4" id="KW-0689">Ribosomal protein</keyword>
<dbReference type="InterPro" id="IPR002035">
    <property type="entry name" value="VWF_A"/>
</dbReference>
<dbReference type="Pfam" id="PF01294">
    <property type="entry name" value="Ribosomal_L13e"/>
    <property type="match status" value="1"/>
</dbReference>